<keyword evidence="6 13" id="KW-1133">Transmembrane helix</keyword>
<organism evidence="14 15">
    <name type="scientific">Nocardioides anomalus</name>
    <dbReference type="NCBI Taxonomy" id="2712223"/>
    <lineage>
        <taxon>Bacteria</taxon>
        <taxon>Bacillati</taxon>
        <taxon>Actinomycetota</taxon>
        <taxon>Actinomycetes</taxon>
        <taxon>Propionibacteriales</taxon>
        <taxon>Nocardioidaceae</taxon>
        <taxon>Nocardioides</taxon>
    </lineage>
</organism>
<comment type="function">
    <text evidence="12">Catalyzes the acylation of glycosyl-4,4'-diaponeurosporenoate, i.e. the esterification of glucose at the C6'' position with the carboxyl group of the C(15) fatty acid 12-methyltetradecanoic acid, to yield staphyloxanthin. This is the last step in the biosynthesis of this orange pigment, present in most staphylococci strains.</text>
</comment>
<evidence type="ECO:0000313" key="15">
    <source>
        <dbReference type="Proteomes" id="UP000502996"/>
    </source>
</evidence>
<dbReference type="KEGG" id="nano:G5V58_13850"/>
<evidence type="ECO:0000256" key="8">
    <source>
        <dbReference type="ARBA" id="ARBA00023315"/>
    </source>
</evidence>
<evidence type="ECO:0000256" key="13">
    <source>
        <dbReference type="SAM" id="Phobius"/>
    </source>
</evidence>
<evidence type="ECO:0000313" key="14">
    <source>
        <dbReference type="EMBL" id="QIG43700.1"/>
    </source>
</evidence>
<dbReference type="UniPathway" id="UPA00029">
    <property type="reaction ID" value="UER00560"/>
</dbReference>
<protein>
    <recommendedName>
        <fullName evidence="11">Glycosyl-4,4'-diaponeurosporenoate acyltransferase</fullName>
    </recommendedName>
</protein>
<evidence type="ECO:0000256" key="5">
    <source>
        <dbReference type="ARBA" id="ARBA00022729"/>
    </source>
</evidence>
<dbReference type="InterPro" id="IPR044021">
    <property type="entry name" value="CrtO"/>
</dbReference>
<evidence type="ECO:0000256" key="12">
    <source>
        <dbReference type="ARBA" id="ARBA00025324"/>
    </source>
</evidence>
<comment type="subcellular location">
    <subcellularLocation>
        <location evidence="1">Cell membrane</location>
        <topology evidence="1">Single-pass membrane protein</topology>
    </subcellularLocation>
</comment>
<keyword evidence="2" id="KW-1003">Cell membrane</keyword>
<comment type="similarity">
    <text evidence="10">Belongs to the acyltransferase CrtO family.</text>
</comment>
<sequence length="167" mass="19076">MLKLVMPQALTLVVDVVAWGVFHSVTGYAAHRLSDERLSRDGWLLRPRRFEDGGRWYRRRLRIQRWKDRVPEAGALFAGGVSKRALPARDEAGLELFVRETRRAELAHWWALCCGPLFVLWNPPLAAGVLVAYGVLVNLPFVAIQRYNRLRLLSVLARRRARPGPVS</sequence>
<evidence type="ECO:0000256" key="4">
    <source>
        <dbReference type="ARBA" id="ARBA00022692"/>
    </source>
</evidence>
<keyword evidence="4 13" id="KW-0812">Transmembrane</keyword>
<dbReference type="RefSeq" id="WP_165233712.1">
    <property type="nucleotide sequence ID" value="NZ_CP049257.1"/>
</dbReference>
<keyword evidence="5" id="KW-0732">Signal</keyword>
<reference evidence="14 15" key="1">
    <citation type="submission" date="2020-02" db="EMBL/GenBank/DDBJ databases">
        <title>Full genome sequence of Nocardioides sp. R-3366.</title>
        <authorList>
            <person name="Im W.-T."/>
        </authorList>
    </citation>
    <scope>NUCLEOTIDE SEQUENCE [LARGE SCALE GENOMIC DNA]</scope>
    <source>
        <strain evidence="14 15">R-3366</strain>
    </source>
</reference>
<name>A0A6G6WF80_9ACTN</name>
<evidence type="ECO:0000256" key="7">
    <source>
        <dbReference type="ARBA" id="ARBA00023136"/>
    </source>
</evidence>
<dbReference type="AlphaFoldDB" id="A0A6G6WF80"/>
<keyword evidence="7 13" id="KW-0472">Membrane</keyword>
<evidence type="ECO:0000256" key="6">
    <source>
        <dbReference type="ARBA" id="ARBA00022989"/>
    </source>
</evidence>
<evidence type="ECO:0000256" key="2">
    <source>
        <dbReference type="ARBA" id="ARBA00022475"/>
    </source>
</evidence>
<dbReference type="Proteomes" id="UP000502996">
    <property type="component" value="Chromosome"/>
</dbReference>
<evidence type="ECO:0000256" key="11">
    <source>
        <dbReference type="ARBA" id="ARBA00023667"/>
    </source>
</evidence>
<proteinExistence type="inferred from homology"/>
<keyword evidence="3" id="KW-0808">Transferase</keyword>
<feature type="transmembrane region" description="Helical" evidence="13">
    <location>
        <begin position="125"/>
        <end position="144"/>
    </location>
</feature>
<gene>
    <name evidence="14" type="ORF">G5V58_13850</name>
</gene>
<dbReference type="GO" id="GO:0016746">
    <property type="term" value="F:acyltransferase activity"/>
    <property type="evidence" value="ECO:0007669"/>
    <property type="project" value="UniProtKB-KW"/>
</dbReference>
<comment type="pathway">
    <text evidence="9">Carotenoid biosynthesis; staphyloxanthin biosynthesis; staphyloxanthin from farnesyl diphosphate: step 5/5.</text>
</comment>
<evidence type="ECO:0000256" key="10">
    <source>
        <dbReference type="ARBA" id="ARBA00023603"/>
    </source>
</evidence>
<evidence type="ECO:0000256" key="3">
    <source>
        <dbReference type="ARBA" id="ARBA00022679"/>
    </source>
</evidence>
<keyword evidence="8" id="KW-0012">Acyltransferase</keyword>
<evidence type="ECO:0000256" key="9">
    <source>
        <dbReference type="ARBA" id="ARBA00023588"/>
    </source>
</evidence>
<dbReference type="EMBL" id="CP049257">
    <property type="protein sequence ID" value="QIG43700.1"/>
    <property type="molecule type" value="Genomic_DNA"/>
</dbReference>
<dbReference type="Pfam" id="PF18927">
    <property type="entry name" value="CrtO"/>
    <property type="match status" value="1"/>
</dbReference>
<accession>A0A6G6WF80</accession>
<evidence type="ECO:0000256" key="1">
    <source>
        <dbReference type="ARBA" id="ARBA00004162"/>
    </source>
</evidence>
<keyword evidence="15" id="KW-1185">Reference proteome</keyword>
<dbReference type="GO" id="GO:0005886">
    <property type="term" value="C:plasma membrane"/>
    <property type="evidence" value="ECO:0007669"/>
    <property type="project" value="UniProtKB-SubCell"/>
</dbReference>